<feature type="transmembrane region" description="Helical" evidence="15">
    <location>
        <begin position="303"/>
        <end position="331"/>
    </location>
</feature>
<dbReference type="AlphaFoldDB" id="A0A177B6A8"/>
<keyword evidence="7" id="KW-0769">Symport</keyword>
<evidence type="ECO:0000256" key="14">
    <source>
        <dbReference type="PIRSR" id="PIRSR600175-2"/>
    </source>
</evidence>
<comment type="caution">
    <text evidence="16">The sequence shown here is derived from an EMBL/GenBank/DDBJ whole genome shotgun (WGS) entry which is preliminary data.</text>
</comment>
<reference evidence="16 17" key="1">
    <citation type="submission" date="2016-04" db="EMBL/GenBank/DDBJ databases">
        <title>The genome of Intoshia linei affirms orthonectids as highly simplified spiralians.</title>
        <authorList>
            <person name="Mikhailov K.V."/>
            <person name="Slusarev G.S."/>
            <person name="Nikitin M.A."/>
            <person name="Logacheva M.D."/>
            <person name="Penin A."/>
            <person name="Aleoshin V."/>
            <person name="Panchin Y.V."/>
        </authorList>
    </citation>
    <scope>NUCLEOTIDE SEQUENCE [LARGE SCALE GENOMIC DNA]</scope>
    <source>
        <strain evidence="16">Intl2013</strain>
        <tissue evidence="16">Whole animal</tissue>
    </source>
</reference>
<dbReference type="EMBL" id="LWCA01000247">
    <property type="protein sequence ID" value="OAF69660.1"/>
    <property type="molecule type" value="Genomic_DNA"/>
</dbReference>
<evidence type="ECO:0000256" key="5">
    <source>
        <dbReference type="ARBA" id="ARBA00022723"/>
    </source>
</evidence>
<keyword evidence="9 13" id="KW-0915">Sodium</keyword>
<dbReference type="OrthoDB" id="6581954at2759"/>
<feature type="binding site" evidence="13">
    <location>
        <position position="319"/>
    </location>
    <ligand>
        <name>Na(+)</name>
        <dbReference type="ChEBI" id="CHEBI:29101"/>
        <label>1</label>
    </ligand>
</feature>
<dbReference type="GO" id="GO:0046872">
    <property type="term" value="F:metal ion binding"/>
    <property type="evidence" value="ECO:0007669"/>
    <property type="project" value="UniProtKB-KW"/>
</dbReference>
<evidence type="ECO:0000256" key="13">
    <source>
        <dbReference type="PIRSR" id="PIRSR600175-1"/>
    </source>
</evidence>
<dbReference type="PANTHER" id="PTHR11616">
    <property type="entry name" value="SODIUM/CHLORIDE DEPENDENT TRANSPORTER"/>
    <property type="match status" value="1"/>
</dbReference>
<keyword evidence="2" id="KW-0813">Transport</keyword>
<evidence type="ECO:0000256" key="3">
    <source>
        <dbReference type="ARBA" id="ARBA00022475"/>
    </source>
</evidence>
<keyword evidence="10 15" id="KW-0472">Membrane</keyword>
<evidence type="ECO:0000256" key="4">
    <source>
        <dbReference type="ARBA" id="ARBA00022692"/>
    </source>
</evidence>
<dbReference type="Proteomes" id="UP000078046">
    <property type="component" value="Unassembled WGS sequence"/>
</dbReference>
<feature type="binding site" evidence="13">
    <location>
        <position position="249"/>
    </location>
    <ligand>
        <name>Na(+)</name>
        <dbReference type="ChEBI" id="CHEBI:29101"/>
        <label>1</label>
    </ligand>
</feature>
<keyword evidence="6" id="KW-0532">Neurotransmitter transport</keyword>
<gene>
    <name evidence="16" type="ORF">A3Q56_02599</name>
</gene>
<comment type="subcellular location">
    <subcellularLocation>
        <location evidence="1">Cell membrane</location>
        <topology evidence="1">Multi-pass membrane protein</topology>
    </subcellularLocation>
</comment>
<keyword evidence="4 15" id="KW-0812">Transmembrane</keyword>
<proteinExistence type="predicted"/>
<feature type="binding site" evidence="13">
    <location>
        <position position="315"/>
    </location>
    <ligand>
        <name>Na(+)</name>
        <dbReference type="ChEBI" id="CHEBI:29101"/>
        <label>1</label>
    </ligand>
</feature>
<name>A0A177B6A8_9BILA</name>
<protein>
    <submittedName>
        <fullName evidence="16">Uncharacterized protein</fullName>
    </submittedName>
</protein>
<evidence type="ECO:0000256" key="7">
    <source>
        <dbReference type="ARBA" id="ARBA00022847"/>
    </source>
</evidence>
<feature type="transmembrane region" description="Helical" evidence="15">
    <location>
        <begin position="398"/>
        <end position="423"/>
    </location>
</feature>
<dbReference type="GO" id="GO:0006865">
    <property type="term" value="P:amino acid transport"/>
    <property type="evidence" value="ECO:0007669"/>
    <property type="project" value="TreeGrafter"/>
</dbReference>
<feature type="transmembrane region" description="Helical" evidence="15">
    <location>
        <begin position="161"/>
        <end position="182"/>
    </location>
</feature>
<evidence type="ECO:0000313" key="17">
    <source>
        <dbReference type="Proteomes" id="UP000078046"/>
    </source>
</evidence>
<feature type="binding site" evidence="13">
    <location>
        <position position="217"/>
    </location>
    <ligand>
        <name>Na(+)</name>
        <dbReference type="ChEBI" id="CHEBI:29101"/>
        <label>1</label>
    </ligand>
</feature>
<keyword evidence="17" id="KW-1185">Reference proteome</keyword>
<evidence type="ECO:0000256" key="1">
    <source>
        <dbReference type="ARBA" id="ARBA00004651"/>
    </source>
</evidence>
<dbReference type="InterPro" id="IPR000175">
    <property type="entry name" value="Na/ntran_symport"/>
</dbReference>
<keyword evidence="8 15" id="KW-1133">Transmembrane helix</keyword>
<evidence type="ECO:0000256" key="12">
    <source>
        <dbReference type="ARBA" id="ARBA00023180"/>
    </source>
</evidence>
<dbReference type="PROSITE" id="PS50267">
    <property type="entry name" value="NA_NEUROTRAN_SYMP_3"/>
    <property type="match status" value="1"/>
</dbReference>
<evidence type="ECO:0000256" key="11">
    <source>
        <dbReference type="ARBA" id="ARBA00023157"/>
    </source>
</evidence>
<dbReference type="GO" id="GO:0015378">
    <property type="term" value="F:sodium:chloride symporter activity"/>
    <property type="evidence" value="ECO:0007669"/>
    <property type="project" value="UniProtKB-ARBA"/>
</dbReference>
<keyword evidence="3" id="KW-1003">Cell membrane</keyword>
<sequence>MLCDHMVTLGVYGLIIKDKKILIDEDENFLQMQIDSNRESGACSSVGFACVLIALYVSFYYNVIIAWSIFYVYCSFQNPLPWTTCGNYWNSKNCQSNSTNHQTNHTFPTDEFFERYVLQLNKSNGLDNIGLPDYRIMICLLITYFFHFMILCKGVRSSGKAVWITATLPYVILVVLLVRGVLLPGSTDGILYFITPNLSRLKDINVWIDAAIQVFYSVGAGFGVHVTFASYNNRNKNFIRDCIITCLVNTFTSLLAGIVVFSYLGHLTVIRNGQNIKNVAIQGPGLVFSIYPEAVSKLEFPSFWAIFFFLMLISLGIDSAMGGFEAIITAVTDELSQYNYFMKHKKYCRYVVTFFAVTISFFFSLPNITYILIIASFISNDELIYESSSVGTFKYPVWIIVIGWLISASSILAIPLYAIYMYFTFSGTPRMRIALMISPEYEHDQIKKNGVAERLKLKHWISI</sequence>
<evidence type="ECO:0000256" key="2">
    <source>
        <dbReference type="ARBA" id="ARBA00022448"/>
    </source>
</evidence>
<feature type="binding site" evidence="13">
    <location>
        <position position="318"/>
    </location>
    <ligand>
        <name>Na(+)</name>
        <dbReference type="ChEBI" id="CHEBI:29101"/>
        <label>1</label>
    </ligand>
</feature>
<evidence type="ECO:0000256" key="9">
    <source>
        <dbReference type="ARBA" id="ARBA00023053"/>
    </source>
</evidence>
<accession>A0A177B6A8</accession>
<keyword evidence="5 13" id="KW-0479">Metal-binding</keyword>
<keyword evidence="11 14" id="KW-1015">Disulfide bond</keyword>
<keyword evidence="12" id="KW-0325">Glycoprotein</keyword>
<dbReference type="GO" id="GO:0006836">
    <property type="term" value="P:neurotransmitter transport"/>
    <property type="evidence" value="ECO:0007669"/>
    <property type="project" value="UniProtKB-KW"/>
</dbReference>
<feature type="transmembrane region" description="Helical" evidence="15">
    <location>
        <begin position="210"/>
        <end position="231"/>
    </location>
</feature>
<evidence type="ECO:0000256" key="15">
    <source>
        <dbReference type="SAM" id="Phobius"/>
    </source>
</evidence>
<dbReference type="Pfam" id="PF00209">
    <property type="entry name" value="SNF"/>
    <property type="match status" value="1"/>
</dbReference>
<dbReference type="PANTHER" id="PTHR11616:SF320">
    <property type="entry name" value="SODIUM-DEPENDENT NORADRENALINE TRANSPORTER"/>
    <property type="match status" value="1"/>
</dbReference>
<dbReference type="SUPFAM" id="SSF161070">
    <property type="entry name" value="SNF-like"/>
    <property type="match status" value="1"/>
</dbReference>
<evidence type="ECO:0000313" key="16">
    <source>
        <dbReference type="EMBL" id="OAF69660.1"/>
    </source>
</evidence>
<feature type="disulfide bond" evidence="14">
    <location>
        <begin position="85"/>
        <end position="94"/>
    </location>
</feature>
<evidence type="ECO:0000256" key="6">
    <source>
        <dbReference type="ARBA" id="ARBA00022775"/>
    </source>
</evidence>
<dbReference type="InterPro" id="IPR037272">
    <property type="entry name" value="SNS_sf"/>
</dbReference>
<organism evidence="16 17">
    <name type="scientific">Intoshia linei</name>
    <dbReference type="NCBI Taxonomy" id="1819745"/>
    <lineage>
        <taxon>Eukaryota</taxon>
        <taxon>Metazoa</taxon>
        <taxon>Spiralia</taxon>
        <taxon>Lophotrochozoa</taxon>
        <taxon>Mesozoa</taxon>
        <taxon>Orthonectida</taxon>
        <taxon>Rhopaluridae</taxon>
        <taxon>Intoshia</taxon>
    </lineage>
</organism>
<feature type="transmembrane region" description="Helical" evidence="15">
    <location>
        <begin position="46"/>
        <end position="73"/>
    </location>
</feature>
<dbReference type="PRINTS" id="PR00176">
    <property type="entry name" value="NANEUSMPORT"/>
</dbReference>
<feature type="transmembrane region" description="Helical" evidence="15">
    <location>
        <begin position="134"/>
        <end position="152"/>
    </location>
</feature>
<dbReference type="GO" id="GO:0090493">
    <property type="term" value="P:catecholamine uptake"/>
    <property type="evidence" value="ECO:0007669"/>
    <property type="project" value="UniProtKB-ARBA"/>
</dbReference>
<evidence type="ECO:0000256" key="8">
    <source>
        <dbReference type="ARBA" id="ARBA00022989"/>
    </source>
</evidence>
<dbReference type="GO" id="GO:0005886">
    <property type="term" value="C:plasma membrane"/>
    <property type="evidence" value="ECO:0007669"/>
    <property type="project" value="UniProtKB-SubCell"/>
</dbReference>
<feature type="transmembrane region" description="Helical" evidence="15">
    <location>
        <begin position="352"/>
        <end position="378"/>
    </location>
</feature>
<evidence type="ECO:0000256" key="10">
    <source>
        <dbReference type="ARBA" id="ARBA00023136"/>
    </source>
</evidence>
<feature type="transmembrane region" description="Helical" evidence="15">
    <location>
        <begin position="243"/>
        <end position="264"/>
    </location>
</feature>
<dbReference type="PROSITE" id="PS00754">
    <property type="entry name" value="NA_NEUROTRAN_SYMP_2"/>
    <property type="match status" value="1"/>
</dbReference>
<dbReference type="GO" id="GO:0008504">
    <property type="term" value="F:monoamine transmembrane transporter activity"/>
    <property type="evidence" value="ECO:0007669"/>
    <property type="project" value="UniProtKB-ARBA"/>
</dbReference>